<dbReference type="Proteomes" id="UP001321760">
    <property type="component" value="Unassembled WGS sequence"/>
</dbReference>
<proteinExistence type="predicted"/>
<protein>
    <submittedName>
        <fullName evidence="2">Uncharacterized protein</fullName>
    </submittedName>
</protein>
<organism evidence="2 3">
    <name type="scientific">Podospora aff. communis PSN243</name>
    <dbReference type="NCBI Taxonomy" id="3040156"/>
    <lineage>
        <taxon>Eukaryota</taxon>
        <taxon>Fungi</taxon>
        <taxon>Dikarya</taxon>
        <taxon>Ascomycota</taxon>
        <taxon>Pezizomycotina</taxon>
        <taxon>Sordariomycetes</taxon>
        <taxon>Sordariomycetidae</taxon>
        <taxon>Sordariales</taxon>
        <taxon>Podosporaceae</taxon>
        <taxon>Podospora</taxon>
    </lineage>
</organism>
<feature type="transmembrane region" description="Helical" evidence="1">
    <location>
        <begin position="20"/>
        <end position="42"/>
    </location>
</feature>
<evidence type="ECO:0000313" key="2">
    <source>
        <dbReference type="EMBL" id="KAK4455572.1"/>
    </source>
</evidence>
<comment type="caution">
    <text evidence="2">The sequence shown here is derived from an EMBL/GenBank/DDBJ whole genome shotgun (WGS) entry which is preliminary data.</text>
</comment>
<keyword evidence="1" id="KW-0472">Membrane</keyword>
<reference evidence="2" key="1">
    <citation type="journal article" date="2023" name="Mol. Phylogenet. Evol.">
        <title>Genome-scale phylogeny and comparative genomics of the fungal order Sordariales.</title>
        <authorList>
            <person name="Hensen N."/>
            <person name="Bonometti L."/>
            <person name="Westerberg I."/>
            <person name="Brannstrom I.O."/>
            <person name="Guillou S."/>
            <person name="Cros-Aarteil S."/>
            <person name="Calhoun S."/>
            <person name="Haridas S."/>
            <person name="Kuo A."/>
            <person name="Mondo S."/>
            <person name="Pangilinan J."/>
            <person name="Riley R."/>
            <person name="LaButti K."/>
            <person name="Andreopoulos B."/>
            <person name="Lipzen A."/>
            <person name="Chen C."/>
            <person name="Yan M."/>
            <person name="Daum C."/>
            <person name="Ng V."/>
            <person name="Clum A."/>
            <person name="Steindorff A."/>
            <person name="Ohm R.A."/>
            <person name="Martin F."/>
            <person name="Silar P."/>
            <person name="Natvig D.O."/>
            <person name="Lalanne C."/>
            <person name="Gautier V."/>
            <person name="Ament-Velasquez S.L."/>
            <person name="Kruys A."/>
            <person name="Hutchinson M.I."/>
            <person name="Powell A.J."/>
            <person name="Barry K."/>
            <person name="Miller A.N."/>
            <person name="Grigoriev I.V."/>
            <person name="Debuchy R."/>
            <person name="Gladieux P."/>
            <person name="Hiltunen Thoren M."/>
            <person name="Johannesson H."/>
        </authorList>
    </citation>
    <scope>NUCLEOTIDE SEQUENCE</scope>
    <source>
        <strain evidence="2">PSN243</strain>
    </source>
</reference>
<gene>
    <name evidence="2" type="ORF">QBC34DRAFT_70280</name>
</gene>
<dbReference type="EMBL" id="MU865914">
    <property type="protein sequence ID" value="KAK4455572.1"/>
    <property type="molecule type" value="Genomic_DNA"/>
</dbReference>
<keyword evidence="3" id="KW-1185">Reference proteome</keyword>
<evidence type="ECO:0000256" key="1">
    <source>
        <dbReference type="SAM" id="Phobius"/>
    </source>
</evidence>
<reference evidence="2" key="2">
    <citation type="submission" date="2023-05" db="EMBL/GenBank/DDBJ databases">
        <authorList>
            <consortium name="Lawrence Berkeley National Laboratory"/>
            <person name="Steindorff A."/>
            <person name="Hensen N."/>
            <person name="Bonometti L."/>
            <person name="Westerberg I."/>
            <person name="Brannstrom I.O."/>
            <person name="Guillou S."/>
            <person name="Cros-Aarteil S."/>
            <person name="Calhoun S."/>
            <person name="Haridas S."/>
            <person name="Kuo A."/>
            <person name="Mondo S."/>
            <person name="Pangilinan J."/>
            <person name="Riley R."/>
            <person name="Labutti K."/>
            <person name="Andreopoulos B."/>
            <person name="Lipzen A."/>
            <person name="Chen C."/>
            <person name="Yanf M."/>
            <person name="Daum C."/>
            <person name="Ng V."/>
            <person name="Clum A."/>
            <person name="Ohm R."/>
            <person name="Martin F."/>
            <person name="Silar P."/>
            <person name="Natvig D."/>
            <person name="Lalanne C."/>
            <person name="Gautier V."/>
            <person name="Ament-Velasquez S.L."/>
            <person name="Kruys A."/>
            <person name="Hutchinson M.I."/>
            <person name="Powell A.J."/>
            <person name="Barry K."/>
            <person name="Miller A.N."/>
            <person name="Grigoriev I.V."/>
            <person name="Debuchy R."/>
            <person name="Gladieux P."/>
            <person name="Thoren M.H."/>
            <person name="Johannesson H."/>
        </authorList>
    </citation>
    <scope>NUCLEOTIDE SEQUENCE</scope>
    <source>
        <strain evidence="2">PSN243</strain>
    </source>
</reference>
<name>A0AAV9H743_9PEZI</name>
<sequence>MIISLHHTNTILAQRPLPLVLVLVFLSNSSILIPPIIIIHVVSLDPAGLGSHENKKLGCPHTRSCGVNLYAHFPYKPAQTEGKPPIYTTASSTSS</sequence>
<dbReference type="AlphaFoldDB" id="A0AAV9H743"/>
<keyword evidence="1" id="KW-0812">Transmembrane</keyword>
<evidence type="ECO:0000313" key="3">
    <source>
        <dbReference type="Proteomes" id="UP001321760"/>
    </source>
</evidence>
<keyword evidence="1" id="KW-1133">Transmembrane helix</keyword>
<accession>A0AAV9H743</accession>